<dbReference type="PANTHER" id="PTHR33795">
    <property type="entry name" value="INSERTION ELEMENT IS150 PROTEIN INSJ"/>
    <property type="match status" value="1"/>
</dbReference>
<evidence type="ECO:0000313" key="4">
    <source>
        <dbReference type="EMBL" id="MBP2412619.1"/>
    </source>
</evidence>
<gene>
    <name evidence="4" type="ORF">JOF48_001418</name>
</gene>
<sequence>MNVSAKATRILRERFMIWGRAMLESKPTKPVYSFEFKLAIVRQFLNGEGTQPEIAFKHELSSPTLLRTWIHTYRIHGEDGLRPKAKGRPKSAPATSSGEVSELEKLRHENQRLLAENAYLKKYEP</sequence>
<dbReference type="RefSeq" id="WP_209678913.1">
    <property type="nucleotide sequence ID" value="NZ_JAGIOI010000001.1"/>
</dbReference>
<dbReference type="InterPro" id="IPR055247">
    <property type="entry name" value="InsJ-like_HTH"/>
</dbReference>
<name>A0ABS4YV72_9MICC</name>
<reference evidence="4 5" key="1">
    <citation type="submission" date="2021-03" db="EMBL/GenBank/DDBJ databases">
        <title>Sequencing the genomes of 1000 actinobacteria strains.</title>
        <authorList>
            <person name="Klenk H.-P."/>
        </authorList>
    </citation>
    <scope>NUCLEOTIDE SEQUENCE [LARGE SCALE GENOMIC DNA]</scope>
    <source>
        <strain evidence="4 5">DSM 16005</strain>
    </source>
</reference>
<protein>
    <submittedName>
        <fullName evidence="4">Transposase-like protein</fullName>
    </submittedName>
</protein>
<accession>A0ABS4YV72</accession>
<dbReference type="Pfam" id="PF13518">
    <property type="entry name" value="HTH_28"/>
    <property type="match status" value="1"/>
</dbReference>
<evidence type="ECO:0000259" key="3">
    <source>
        <dbReference type="Pfam" id="PF13518"/>
    </source>
</evidence>
<dbReference type="InterPro" id="IPR009057">
    <property type="entry name" value="Homeodomain-like_sf"/>
</dbReference>
<keyword evidence="5" id="KW-1185">Reference proteome</keyword>
<dbReference type="Gene3D" id="1.10.10.10">
    <property type="entry name" value="Winged helix-like DNA-binding domain superfamily/Winged helix DNA-binding domain"/>
    <property type="match status" value="1"/>
</dbReference>
<dbReference type="InterPro" id="IPR052057">
    <property type="entry name" value="IS150/IS1296_orfA-like"/>
</dbReference>
<organism evidence="4 5">
    <name type="scientific">Arthrobacter stackebrandtii</name>
    <dbReference type="NCBI Taxonomy" id="272161"/>
    <lineage>
        <taxon>Bacteria</taxon>
        <taxon>Bacillati</taxon>
        <taxon>Actinomycetota</taxon>
        <taxon>Actinomycetes</taxon>
        <taxon>Micrococcales</taxon>
        <taxon>Micrococcaceae</taxon>
        <taxon>Arthrobacter</taxon>
    </lineage>
</organism>
<feature type="domain" description="Insertion element IS150 protein InsJ-like helix-turn-helix" evidence="3">
    <location>
        <begin position="36"/>
        <end position="90"/>
    </location>
</feature>
<comment type="caution">
    <text evidence="4">The sequence shown here is derived from an EMBL/GenBank/DDBJ whole genome shotgun (WGS) entry which is preliminary data.</text>
</comment>
<evidence type="ECO:0000256" key="2">
    <source>
        <dbReference type="SAM" id="MobiDB-lite"/>
    </source>
</evidence>
<dbReference type="EMBL" id="JAGIOI010000001">
    <property type="protein sequence ID" value="MBP2412619.1"/>
    <property type="molecule type" value="Genomic_DNA"/>
</dbReference>
<dbReference type="InterPro" id="IPR036388">
    <property type="entry name" value="WH-like_DNA-bd_sf"/>
</dbReference>
<proteinExistence type="inferred from homology"/>
<feature type="region of interest" description="Disordered" evidence="2">
    <location>
        <begin position="79"/>
        <end position="108"/>
    </location>
</feature>
<evidence type="ECO:0000313" key="5">
    <source>
        <dbReference type="Proteomes" id="UP000711614"/>
    </source>
</evidence>
<dbReference type="PANTHER" id="PTHR33795:SF1">
    <property type="entry name" value="INSERTION ELEMENT IS150 PROTEIN INSJ"/>
    <property type="match status" value="1"/>
</dbReference>
<dbReference type="Proteomes" id="UP000711614">
    <property type="component" value="Unassembled WGS sequence"/>
</dbReference>
<evidence type="ECO:0000256" key="1">
    <source>
        <dbReference type="ARBA" id="ARBA00038232"/>
    </source>
</evidence>
<comment type="similarity">
    <text evidence="1">Belongs to the IS150/IS1296 orfA family.</text>
</comment>
<dbReference type="SUPFAM" id="SSF46689">
    <property type="entry name" value="Homeodomain-like"/>
    <property type="match status" value="1"/>
</dbReference>